<evidence type="ECO:0000313" key="5">
    <source>
        <dbReference type="Proteomes" id="UP000605676"/>
    </source>
</evidence>
<dbReference type="Pfam" id="PF00202">
    <property type="entry name" value="Aminotran_3"/>
    <property type="match status" value="1"/>
</dbReference>
<keyword evidence="4" id="KW-0808">Transferase</keyword>
<dbReference type="InterPro" id="IPR015424">
    <property type="entry name" value="PyrdxlP-dep_Trfase"/>
</dbReference>
<dbReference type="InterPro" id="IPR005814">
    <property type="entry name" value="Aminotrans_3"/>
</dbReference>
<comment type="similarity">
    <text evidence="3">Belongs to the class-III pyridoxal-phosphate-dependent aminotransferase family.</text>
</comment>
<keyword evidence="2 3" id="KW-0663">Pyridoxal phosphate</keyword>
<gene>
    <name evidence="4" type="ORF">JIV24_04000</name>
</gene>
<comment type="cofactor">
    <cofactor evidence="1">
        <name>pyridoxal 5'-phosphate</name>
        <dbReference type="ChEBI" id="CHEBI:597326"/>
    </cofactor>
</comment>
<dbReference type="GO" id="GO:0008483">
    <property type="term" value="F:transaminase activity"/>
    <property type="evidence" value="ECO:0007669"/>
    <property type="project" value="UniProtKB-KW"/>
</dbReference>
<dbReference type="PIRSF" id="PIRSF000521">
    <property type="entry name" value="Transaminase_4ab_Lys_Orn"/>
    <property type="match status" value="1"/>
</dbReference>
<dbReference type="SUPFAM" id="SSF53383">
    <property type="entry name" value="PLP-dependent transferases"/>
    <property type="match status" value="1"/>
</dbReference>
<sequence length="415" mass="46961">MEVKKLQLDNSLNELEKGKSLIPGGVLGIRRPYNFVEGEFPIYFDEGTGGRVTDIDGNEYIDYLCAYGPMILGNREKEVDDAVIEQIQNKGFCFSLTQKYQNMLAEKMNELIPCAEMSLFVCTGSDATSTAIRLARSYTKRNKVMRCGYHGWHDWCVEVKGGIPEKLYEDVFEFRYNNLESLETLLKEHGDDTAAVIITPLGHPLAAPISEPKEGFLEGVKALCEKYGVVLIFDEIRTGFRASIGGAQKLYKVTPDLAVFGKAMANGYPIGAVTGKADIMKEGEHNVFISSTFFPNSLSYVAALKTIEILERDKVLDKIWAKGEEFNSKIENLLTKYPVGARISGIAPMMFITFDKNEDGSYKKKRQDFYTQLIRRKVFLQPYHHGYICHRHTQEDLDYTVNAIEEALQYLTDNY</sequence>
<dbReference type="EMBL" id="JAENRR010000006">
    <property type="protein sequence ID" value="MBK3516492.1"/>
    <property type="molecule type" value="Genomic_DNA"/>
</dbReference>
<dbReference type="InterPro" id="IPR015421">
    <property type="entry name" value="PyrdxlP-dep_Trfase_major"/>
</dbReference>
<evidence type="ECO:0000256" key="2">
    <source>
        <dbReference type="ARBA" id="ARBA00022898"/>
    </source>
</evidence>
<keyword evidence="4" id="KW-0032">Aminotransferase</keyword>
<keyword evidence="5" id="KW-1185">Reference proteome</keyword>
<name>A0ABS1HFS1_9BACT</name>
<dbReference type="Gene3D" id="3.40.640.10">
    <property type="entry name" value="Type I PLP-dependent aspartate aminotransferase-like (Major domain)"/>
    <property type="match status" value="1"/>
</dbReference>
<dbReference type="PANTHER" id="PTHR43713">
    <property type="entry name" value="GLUTAMATE-1-SEMIALDEHYDE 2,1-AMINOMUTASE"/>
    <property type="match status" value="1"/>
</dbReference>
<dbReference type="PROSITE" id="PS00600">
    <property type="entry name" value="AA_TRANSFER_CLASS_3"/>
    <property type="match status" value="1"/>
</dbReference>
<dbReference type="RefSeq" id="WP_200463721.1">
    <property type="nucleotide sequence ID" value="NZ_JAENRR010000006.1"/>
</dbReference>
<proteinExistence type="inferred from homology"/>
<comment type="caution">
    <text evidence="4">The sequence shown here is derived from an EMBL/GenBank/DDBJ whole genome shotgun (WGS) entry which is preliminary data.</text>
</comment>
<evidence type="ECO:0000256" key="3">
    <source>
        <dbReference type="RuleBase" id="RU003560"/>
    </source>
</evidence>
<evidence type="ECO:0000256" key="1">
    <source>
        <dbReference type="ARBA" id="ARBA00001933"/>
    </source>
</evidence>
<dbReference type="Proteomes" id="UP000605676">
    <property type="component" value="Unassembled WGS sequence"/>
</dbReference>
<protein>
    <submittedName>
        <fullName evidence="4">Aminotransferase class III-fold pyridoxal phosphate-dependent enzyme</fullName>
    </submittedName>
</protein>
<accession>A0ABS1HFS1</accession>
<dbReference type="InterPro" id="IPR049704">
    <property type="entry name" value="Aminotrans_3_PPA_site"/>
</dbReference>
<reference evidence="4 5" key="1">
    <citation type="submission" date="2021-01" db="EMBL/GenBank/DDBJ databases">
        <title>Carboxyliciviraga sp.nov., isolated from coastal sediments.</title>
        <authorList>
            <person name="Lu D."/>
            <person name="Zhang T."/>
        </authorList>
    </citation>
    <scope>NUCLEOTIDE SEQUENCE [LARGE SCALE GENOMIC DNA]</scope>
    <source>
        <strain evidence="4 5">N1Y132</strain>
    </source>
</reference>
<dbReference type="InterPro" id="IPR015422">
    <property type="entry name" value="PyrdxlP-dep_Trfase_small"/>
</dbReference>
<evidence type="ECO:0000313" key="4">
    <source>
        <dbReference type="EMBL" id="MBK3516492.1"/>
    </source>
</evidence>
<organism evidence="4 5">
    <name type="scientific">Carboxylicivirga marina</name>
    <dbReference type="NCBI Taxonomy" id="2800988"/>
    <lineage>
        <taxon>Bacteria</taxon>
        <taxon>Pseudomonadati</taxon>
        <taxon>Bacteroidota</taxon>
        <taxon>Bacteroidia</taxon>
        <taxon>Marinilabiliales</taxon>
        <taxon>Marinilabiliaceae</taxon>
        <taxon>Carboxylicivirga</taxon>
    </lineage>
</organism>
<dbReference type="CDD" id="cd00610">
    <property type="entry name" value="OAT_like"/>
    <property type="match status" value="1"/>
</dbReference>
<dbReference type="Gene3D" id="3.90.1150.10">
    <property type="entry name" value="Aspartate Aminotransferase, domain 1"/>
    <property type="match status" value="1"/>
</dbReference>
<dbReference type="PANTHER" id="PTHR43713:SF3">
    <property type="entry name" value="GLUTAMATE-1-SEMIALDEHYDE 2,1-AMINOMUTASE 1, CHLOROPLASTIC-RELATED"/>
    <property type="match status" value="1"/>
</dbReference>